<dbReference type="InterPro" id="IPR055855">
    <property type="entry name" value="DUF7432"/>
</dbReference>
<dbReference type="Pfam" id="PF24211">
    <property type="entry name" value="DUF7432"/>
    <property type="match status" value="1"/>
</dbReference>
<protein>
    <submittedName>
        <fullName evidence="1">Uncharacterized protein</fullName>
    </submittedName>
</protein>
<proteinExistence type="predicted"/>
<organism evidence="1">
    <name type="scientific">Siphoviridae sp. ctz7e2</name>
    <dbReference type="NCBI Taxonomy" id="2826526"/>
    <lineage>
        <taxon>Viruses</taxon>
        <taxon>Duplodnaviria</taxon>
        <taxon>Heunggongvirae</taxon>
        <taxon>Uroviricota</taxon>
        <taxon>Caudoviricetes</taxon>
    </lineage>
</organism>
<evidence type="ECO:0000313" key="1">
    <source>
        <dbReference type="EMBL" id="DAD76849.1"/>
    </source>
</evidence>
<name>A0A8S5M3F3_9CAUD</name>
<reference evidence="1" key="1">
    <citation type="journal article" date="2021" name="Proc. Natl. Acad. Sci. U.S.A.">
        <title>A Catalog of Tens of Thousands of Viruses from Human Metagenomes Reveals Hidden Associations with Chronic Diseases.</title>
        <authorList>
            <person name="Tisza M.J."/>
            <person name="Buck C.B."/>
        </authorList>
    </citation>
    <scope>NUCLEOTIDE SEQUENCE</scope>
    <source>
        <strain evidence="1">Ctz7e2</strain>
    </source>
</reference>
<dbReference type="EMBL" id="BK014810">
    <property type="protein sequence ID" value="DAD76849.1"/>
    <property type="molecule type" value="Genomic_DNA"/>
</dbReference>
<sequence>MSRPTAFEDLSPYDQRGQEVASIDYATLFSLSWKTIIRVLKASEALNREVEDGRLVKEGEAAKNDTVSYRLQLMDEEREQKLLAEQRRWDALKARYEDALTDPDSVPQWARYGVNLWAKEEGKPAIDWENGK</sequence>
<accession>A0A8S5M3F3</accession>